<sequence>MLVRTTCKVVRNTDERISTVTYDDRFAAAGDLAAELSEQQIDLEAGQEAGGLFTVPGTSTIGYICTFSWECSIPKRLCGSND</sequence>
<reference evidence="1 2" key="1">
    <citation type="submission" date="2019-02" db="EMBL/GenBank/DDBJ databases">
        <title>Sequencing the genomes of 1000 actinobacteria strains.</title>
        <authorList>
            <person name="Klenk H.-P."/>
        </authorList>
    </citation>
    <scope>NUCLEOTIDE SEQUENCE [LARGE SCALE GENOMIC DNA]</scope>
    <source>
        <strain evidence="1 2">DSM 45162</strain>
    </source>
</reference>
<name>A0A4Q7ZK85_9ACTN</name>
<dbReference type="EMBL" id="SHKY01000001">
    <property type="protein sequence ID" value="RZU51330.1"/>
    <property type="molecule type" value="Genomic_DNA"/>
</dbReference>
<accession>A0A4Q7ZK85</accession>
<dbReference type="Proteomes" id="UP000292564">
    <property type="component" value="Unassembled WGS sequence"/>
</dbReference>
<evidence type="ECO:0000313" key="1">
    <source>
        <dbReference type="EMBL" id="RZU51330.1"/>
    </source>
</evidence>
<keyword evidence="2" id="KW-1185">Reference proteome</keyword>
<protein>
    <submittedName>
        <fullName evidence="1">Uncharacterized protein</fullName>
    </submittedName>
</protein>
<organism evidence="1 2">
    <name type="scientific">Krasilnikovia cinnamomea</name>
    <dbReference type="NCBI Taxonomy" id="349313"/>
    <lineage>
        <taxon>Bacteria</taxon>
        <taxon>Bacillati</taxon>
        <taxon>Actinomycetota</taxon>
        <taxon>Actinomycetes</taxon>
        <taxon>Micromonosporales</taxon>
        <taxon>Micromonosporaceae</taxon>
        <taxon>Krasilnikovia</taxon>
    </lineage>
</organism>
<evidence type="ECO:0000313" key="2">
    <source>
        <dbReference type="Proteomes" id="UP000292564"/>
    </source>
</evidence>
<comment type="caution">
    <text evidence="1">The sequence shown here is derived from an EMBL/GenBank/DDBJ whole genome shotgun (WGS) entry which is preliminary data.</text>
</comment>
<dbReference type="AlphaFoldDB" id="A0A4Q7ZK85"/>
<gene>
    <name evidence="1" type="ORF">EV385_3145</name>
</gene>
<proteinExistence type="predicted"/>